<evidence type="ECO:0000313" key="1">
    <source>
        <dbReference type="EnsemblMetazoa" id="GAUT005779-PA"/>
    </source>
</evidence>
<proteinExistence type="predicted"/>
<sequence length="115" mass="13069">MYRGKLVKIRKRFKNGYNSTPKVGEESYRTPNIYLLDNTGTSNSQLQISKPYLTRNQYDDIKYISIALEITSQDHNLSCIKLLYSSALALYLNGKSYSAACSTFCEQFSVSPISM</sequence>
<reference evidence="1" key="1">
    <citation type="submission" date="2020-05" db="UniProtKB">
        <authorList>
            <consortium name="EnsemblMetazoa"/>
        </authorList>
    </citation>
    <scope>IDENTIFICATION</scope>
    <source>
        <strain evidence="1">TTRI</strain>
    </source>
</reference>
<evidence type="ECO:0000313" key="2">
    <source>
        <dbReference type="Proteomes" id="UP000078200"/>
    </source>
</evidence>
<organism evidence="1 2">
    <name type="scientific">Glossina austeni</name>
    <name type="common">Savannah tsetse fly</name>
    <dbReference type="NCBI Taxonomy" id="7395"/>
    <lineage>
        <taxon>Eukaryota</taxon>
        <taxon>Metazoa</taxon>
        <taxon>Ecdysozoa</taxon>
        <taxon>Arthropoda</taxon>
        <taxon>Hexapoda</taxon>
        <taxon>Insecta</taxon>
        <taxon>Pterygota</taxon>
        <taxon>Neoptera</taxon>
        <taxon>Endopterygota</taxon>
        <taxon>Diptera</taxon>
        <taxon>Brachycera</taxon>
        <taxon>Muscomorpha</taxon>
        <taxon>Hippoboscoidea</taxon>
        <taxon>Glossinidae</taxon>
        <taxon>Glossina</taxon>
    </lineage>
</organism>
<dbReference type="EnsemblMetazoa" id="GAUT005779-RA">
    <property type="protein sequence ID" value="GAUT005779-PA"/>
    <property type="gene ID" value="GAUT005779"/>
</dbReference>
<protein>
    <submittedName>
        <fullName evidence="1">Uncharacterized protein</fullName>
    </submittedName>
</protein>
<dbReference type="Proteomes" id="UP000078200">
    <property type="component" value="Unassembled WGS sequence"/>
</dbReference>
<dbReference type="AlphaFoldDB" id="A0A1A9UIA1"/>
<keyword evidence="2" id="KW-1185">Reference proteome</keyword>
<accession>A0A1A9UIA1</accession>
<dbReference type="VEuPathDB" id="VectorBase:GAUT005779"/>
<name>A0A1A9UIA1_GLOAU</name>